<protein>
    <submittedName>
        <fullName evidence="2">Uncharacterized protein</fullName>
    </submittedName>
</protein>
<proteinExistence type="predicted"/>
<dbReference type="EMBL" id="CAUYUJ010014627">
    <property type="protein sequence ID" value="CAK0844059.1"/>
    <property type="molecule type" value="Genomic_DNA"/>
</dbReference>
<keyword evidence="3" id="KW-1185">Reference proteome</keyword>
<dbReference type="Gene3D" id="1.20.120.20">
    <property type="entry name" value="Apolipoprotein"/>
    <property type="match status" value="1"/>
</dbReference>
<evidence type="ECO:0000313" key="2">
    <source>
        <dbReference type="EMBL" id="CAK0844059.1"/>
    </source>
</evidence>
<name>A0ABN9TEU5_9DINO</name>
<accession>A0ABN9TEU5</accession>
<feature type="region of interest" description="Disordered" evidence="1">
    <location>
        <begin position="305"/>
        <end position="356"/>
    </location>
</feature>
<feature type="compositionally biased region" description="Polar residues" evidence="1">
    <location>
        <begin position="339"/>
        <end position="356"/>
    </location>
</feature>
<sequence length="356" mass="37981">MGNVGGGGPRGAVQGRTQQLERLEKLESTVGSLQARDAGLRADDVIRAKEAKAIRESLLSLRQRLEGLPSDAGPRLDRLDDSVRSLEGRLLGGLERLESQQVLLSGRLDAHDQQEEQLRGLVREVRADLAARLDALEGPRDGDSAFAAALGEVRDRLSARLDTLEASAEDGGAERSALWAALEDVRGGLSARLDTLDSPVDAGRLSGVIEEVRDGLAERLGALERSAAARAEEIRSRLEETQQSLIARLDAVEAAGQASIVRARDIEDGVSDRLAALESARAGSSLELQELRAALDEVAEDLEDVKGRQAAGGEEASELRRGADGTVARSPVRGPCRTSWPSTAGRSQPSRRTFPS</sequence>
<evidence type="ECO:0000256" key="1">
    <source>
        <dbReference type="SAM" id="MobiDB-lite"/>
    </source>
</evidence>
<comment type="caution">
    <text evidence="2">The sequence shown here is derived from an EMBL/GenBank/DDBJ whole genome shotgun (WGS) entry which is preliminary data.</text>
</comment>
<evidence type="ECO:0000313" key="3">
    <source>
        <dbReference type="Proteomes" id="UP001189429"/>
    </source>
</evidence>
<organism evidence="2 3">
    <name type="scientific">Prorocentrum cordatum</name>
    <dbReference type="NCBI Taxonomy" id="2364126"/>
    <lineage>
        <taxon>Eukaryota</taxon>
        <taxon>Sar</taxon>
        <taxon>Alveolata</taxon>
        <taxon>Dinophyceae</taxon>
        <taxon>Prorocentrales</taxon>
        <taxon>Prorocentraceae</taxon>
        <taxon>Prorocentrum</taxon>
    </lineage>
</organism>
<dbReference type="Proteomes" id="UP001189429">
    <property type="component" value="Unassembled WGS sequence"/>
</dbReference>
<gene>
    <name evidence="2" type="ORF">PCOR1329_LOCUS38230</name>
</gene>
<reference evidence="2" key="1">
    <citation type="submission" date="2023-10" db="EMBL/GenBank/DDBJ databases">
        <authorList>
            <person name="Chen Y."/>
            <person name="Shah S."/>
            <person name="Dougan E. K."/>
            <person name="Thang M."/>
            <person name="Chan C."/>
        </authorList>
    </citation>
    <scope>NUCLEOTIDE SEQUENCE [LARGE SCALE GENOMIC DNA]</scope>
</reference>